<dbReference type="GeneID" id="9668526"/>
<dbReference type="HOGENOM" id="CLU_004184_7_3_1"/>
<proteinExistence type="predicted"/>
<keyword evidence="3" id="KW-1185">Reference proteome</keyword>
<dbReference type="VEuPathDB" id="FungiDB:NECHADRAFT_99083"/>
<protein>
    <recommendedName>
        <fullName evidence="1">Heterokaryon incompatibility domain-containing protein</fullName>
    </recommendedName>
</protein>
<dbReference type="PANTHER" id="PTHR24148:SF73">
    <property type="entry name" value="HET DOMAIN PROTEIN (AFU_ORTHOLOGUE AFUA_8G01020)"/>
    <property type="match status" value="1"/>
</dbReference>
<dbReference type="OrthoDB" id="2504919at2759"/>
<dbReference type="KEGG" id="nhe:NECHADRAFT_99083"/>
<dbReference type="InterPro" id="IPR052895">
    <property type="entry name" value="HetReg/Transcr_Mod"/>
</dbReference>
<evidence type="ECO:0000259" key="1">
    <source>
        <dbReference type="Pfam" id="PF06985"/>
    </source>
</evidence>
<evidence type="ECO:0000313" key="3">
    <source>
        <dbReference type="Proteomes" id="UP000005206"/>
    </source>
</evidence>
<dbReference type="eggNOG" id="ENOG502SHWS">
    <property type="taxonomic scope" value="Eukaryota"/>
</dbReference>
<gene>
    <name evidence="2" type="ORF">NECHADRAFT_99083</name>
</gene>
<sequence length="630" mass="71064">MDQDHSSVYKPLQHDQIRLVKFNRDGGTGGQTSAILEPFPLQGPVPPYHALSYTWLCDTLGVAAKNHNTIEIRNQRLPVLDALQPFFHALNAKAPLLDNTWWWIDSICIDLDNVEERSQQVQLMGRIYRSAHKVVFWLGRQSADQDGVIDFIEILNKTIRNQIHSPEEIRAIFQQPEYEPRWAALTGFFRRRWWTRVWTLQEYALPTSVEFWYGMRSVSRTAVDGALMAGDQCTGAAFKGTLAFRHGFNRRRVQRLYALGQGTRSVAALVAYGSCFESTDDRDRLYGIRALATDSFLLKVDYSLSVEQVYLNFAKSFIDYYKSLDIICFASLYSAASSGSSLPSWVPDWRARVDPLVVPLMASQSAKTHIGNLRPPEGVSQSSDLPVCYAASKDSLAAYEFEGSKLVARGTVLDTIDGLAGSRNSELVQSSAPDSTHLEYSPSAILKSVSRSLVQDRRDRYLRFAMPSEEFFQDFMCLCKQSISEATPLPVPKEFREWLDWTKPLRIRGHSFESILMDSKEAEFSSKSSSSAPNLDEFIMNTFFNRFFDTVVRMSLRLTVTHSGHIGLAPAAARKGDLVCVLYGCSVPVLLRQSEFGDSFTFVGECFLDGFMEGEGLEQPDLAERVFCIE</sequence>
<feature type="domain" description="Heterokaryon incompatibility" evidence="1">
    <location>
        <begin position="48"/>
        <end position="202"/>
    </location>
</feature>
<dbReference type="Proteomes" id="UP000005206">
    <property type="component" value="Chromosome 2"/>
</dbReference>
<dbReference type="OMA" id="DWHWRNA"/>
<dbReference type="PANTHER" id="PTHR24148">
    <property type="entry name" value="ANKYRIN REPEAT DOMAIN-CONTAINING PROTEIN 39 HOMOLOG-RELATED"/>
    <property type="match status" value="1"/>
</dbReference>
<dbReference type="Pfam" id="PF26639">
    <property type="entry name" value="Het-6_barrel"/>
    <property type="match status" value="1"/>
</dbReference>
<dbReference type="InParanoid" id="C7Z627"/>
<dbReference type="InterPro" id="IPR010730">
    <property type="entry name" value="HET"/>
</dbReference>
<dbReference type="AlphaFoldDB" id="C7Z627"/>
<dbReference type="RefSeq" id="XP_003045767.1">
    <property type="nucleotide sequence ID" value="XM_003045721.1"/>
</dbReference>
<dbReference type="EMBL" id="GG698910">
    <property type="protein sequence ID" value="EEU40054.1"/>
    <property type="molecule type" value="Genomic_DNA"/>
</dbReference>
<accession>C7Z627</accession>
<evidence type="ECO:0000313" key="2">
    <source>
        <dbReference type="EMBL" id="EEU40054.1"/>
    </source>
</evidence>
<reference evidence="2 3" key="1">
    <citation type="journal article" date="2009" name="PLoS Genet.">
        <title>The genome of Nectria haematococca: contribution of supernumerary chromosomes to gene expansion.</title>
        <authorList>
            <person name="Coleman J.J."/>
            <person name="Rounsley S.D."/>
            <person name="Rodriguez-Carres M."/>
            <person name="Kuo A."/>
            <person name="Wasmann C.C."/>
            <person name="Grimwood J."/>
            <person name="Schmutz J."/>
            <person name="Taga M."/>
            <person name="White G.J."/>
            <person name="Zhou S."/>
            <person name="Schwartz D.C."/>
            <person name="Freitag M."/>
            <person name="Ma L.J."/>
            <person name="Danchin E.G."/>
            <person name="Henrissat B."/>
            <person name="Coutinho P.M."/>
            <person name="Nelson D.R."/>
            <person name="Straney D."/>
            <person name="Napoli C.A."/>
            <person name="Barker B.M."/>
            <person name="Gribskov M."/>
            <person name="Rep M."/>
            <person name="Kroken S."/>
            <person name="Molnar I."/>
            <person name="Rensing C."/>
            <person name="Kennell J.C."/>
            <person name="Zamora J."/>
            <person name="Farman M.L."/>
            <person name="Selker E.U."/>
            <person name="Salamov A."/>
            <person name="Shapiro H."/>
            <person name="Pangilinan J."/>
            <person name="Lindquist E."/>
            <person name="Lamers C."/>
            <person name="Grigoriev I.V."/>
            <person name="Geiser D.M."/>
            <person name="Covert S.F."/>
            <person name="Temporini E."/>
            <person name="Vanetten H.D."/>
        </authorList>
    </citation>
    <scope>NUCLEOTIDE SEQUENCE [LARGE SCALE GENOMIC DNA]</scope>
    <source>
        <strain evidence="3">ATCC MYA-4622 / CBS 123669 / FGSC 9596 / NRRL 45880 / 77-13-4</strain>
    </source>
</reference>
<dbReference type="Pfam" id="PF06985">
    <property type="entry name" value="HET"/>
    <property type="match status" value="1"/>
</dbReference>
<organism evidence="2 3">
    <name type="scientific">Fusarium vanettenii (strain ATCC MYA-4622 / CBS 123669 / FGSC 9596 / NRRL 45880 / 77-13-4)</name>
    <name type="common">Fusarium solani subsp. pisi</name>
    <dbReference type="NCBI Taxonomy" id="660122"/>
    <lineage>
        <taxon>Eukaryota</taxon>
        <taxon>Fungi</taxon>
        <taxon>Dikarya</taxon>
        <taxon>Ascomycota</taxon>
        <taxon>Pezizomycotina</taxon>
        <taxon>Sordariomycetes</taxon>
        <taxon>Hypocreomycetidae</taxon>
        <taxon>Hypocreales</taxon>
        <taxon>Nectriaceae</taxon>
        <taxon>Fusarium</taxon>
        <taxon>Fusarium solani species complex</taxon>
        <taxon>Fusarium vanettenii</taxon>
    </lineage>
</organism>
<name>C7Z627_FUSV7</name>